<gene>
    <name evidence="5" type="ORF">J7T18_07615</name>
</gene>
<keyword evidence="5" id="KW-0540">Nuclease</keyword>
<dbReference type="PANTHER" id="PTHR43140:SF1">
    <property type="entry name" value="TYPE I RESTRICTION ENZYME ECOKI SPECIFICITY SUBUNIT"/>
    <property type="match status" value="1"/>
</dbReference>
<keyword evidence="5" id="KW-0378">Hydrolase</keyword>
<reference evidence="5" key="1">
    <citation type="submission" date="2021-03" db="EMBL/GenBank/DDBJ databases">
        <authorList>
            <person name="Stanton E."/>
        </authorList>
    </citation>
    <scope>NUCLEOTIDE SEQUENCE</scope>
    <source>
        <strain evidence="5">2020EL-00113</strain>
    </source>
</reference>
<evidence type="ECO:0000256" key="3">
    <source>
        <dbReference type="ARBA" id="ARBA00023125"/>
    </source>
</evidence>
<dbReference type="Pfam" id="PF01420">
    <property type="entry name" value="Methylase_S"/>
    <property type="match status" value="2"/>
</dbReference>
<accession>A0A8I2ADH8</accession>
<dbReference type="EC" id="3.1.21.-" evidence="5"/>
<evidence type="ECO:0000259" key="4">
    <source>
        <dbReference type="Pfam" id="PF01420"/>
    </source>
</evidence>
<evidence type="ECO:0000256" key="2">
    <source>
        <dbReference type="ARBA" id="ARBA00022747"/>
    </source>
</evidence>
<feature type="domain" description="Type I restriction modification DNA specificity" evidence="4">
    <location>
        <begin position="32"/>
        <end position="164"/>
    </location>
</feature>
<feature type="domain" description="Type I restriction modification DNA specificity" evidence="4">
    <location>
        <begin position="197"/>
        <end position="374"/>
    </location>
</feature>
<sequence>MNSKIQPENWLSKLAINCFDQISTIKNKVKSRDCLSKGLYPVIDQGQIFISGYINDKSKLIKVDTPICIFGDHTRIVKWVTYDFVPGADGTKLLKPKAFIHPRYAYYSLCALNIPDKGYSRHFKYFKELEINLPGWVEQKIIAEKLDTLLAQVDSTKARLEQVPQILKRFRQAVLTAAISGRLTDEWRKLTDLHTIWTSYTLGELVTIDRGSSPRPIKNYITTSENGVNWIKIGDAREGEKYIRSTKERITKEGSKQSRRVIPGDFILSNSMSLGRAYIVEIEGCVHDGWFILRLPKNIDKNYFYYLLSSSELQTQFSNLAVGGVVQNIRSELVKKATVNIPPEKEQIEIVRRVEQLFAYADTIEKQVNNALTRVNNLTQSILAKAFRGELTAQWRAENPELISGENSAAALLEKIKAERAASGSKKAPRKKK</sequence>
<name>A0A8I2ADH8_9GAMM</name>
<keyword evidence="3" id="KW-0238">DNA-binding</keyword>
<dbReference type="GO" id="GO:0016787">
    <property type="term" value="F:hydrolase activity"/>
    <property type="evidence" value="ECO:0007669"/>
    <property type="project" value="UniProtKB-KW"/>
</dbReference>
<dbReference type="InterPro" id="IPR051212">
    <property type="entry name" value="Type-I_RE_S_subunit"/>
</dbReference>
<dbReference type="GO" id="GO:0004519">
    <property type="term" value="F:endonuclease activity"/>
    <property type="evidence" value="ECO:0007669"/>
    <property type="project" value="UniProtKB-KW"/>
</dbReference>
<dbReference type="CDD" id="cd17283">
    <property type="entry name" value="RMtype1_S_Hpy180ORF7835P_TRD2-CR2_like"/>
    <property type="match status" value="1"/>
</dbReference>
<protein>
    <submittedName>
        <fullName evidence="5">Restriction endonuclease subunit S</fullName>
        <ecNumber evidence="5">3.1.21.-</ecNumber>
    </submittedName>
</protein>
<dbReference type="GO" id="GO:0003677">
    <property type="term" value="F:DNA binding"/>
    <property type="evidence" value="ECO:0007669"/>
    <property type="project" value="UniProtKB-KW"/>
</dbReference>
<organism evidence="5 6">
    <name type="scientific">Providencia huaxiensis</name>
    <dbReference type="NCBI Taxonomy" id="2027290"/>
    <lineage>
        <taxon>Bacteria</taxon>
        <taxon>Pseudomonadati</taxon>
        <taxon>Pseudomonadota</taxon>
        <taxon>Gammaproteobacteria</taxon>
        <taxon>Enterobacterales</taxon>
        <taxon>Morganellaceae</taxon>
        <taxon>Providencia</taxon>
    </lineage>
</organism>
<evidence type="ECO:0000256" key="1">
    <source>
        <dbReference type="ARBA" id="ARBA00010923"/>
    </source>
</evidence>
<dbReference type="Proteomes" id="UP000674270">
    <property type="component" value="Unassembled WGS sequence"/>
</dbReference>
<dbReference type="EMBL" id="JAGKLY010000002">
    <property type="protein sequence ID" value="MBQ0268168.1"/>
    <property type="molecule type" value="Genomic_DNA"/>
</dbReference>
<keyword evidence="5" id="KW-0255">Endonuclease</keyword>
<comment type="similarity">
    <text evidence="1">Belongs to the type-I restriction system S methylase family.</text>
</comment>
<dbReference type="GO" id="GO:0009307">
    <property type="term" value="P:DNA restriction-modification system"/>
    <property type="evidence" value="ECO:0007669"/>
    <property type="project" value="UniProtKB-KW"/>
</dbReference>
<evidence type="ECO:0000313" key="6">
    <source>
        <dbReference type="Proteomes" id="UP000674270"/>
    </source>
</evidence>
<dbReference type="InterPro" id="IPR000055">
    <property type="entry name" value="Restrct_endonuc_typeI_TRD"/>
</dbReference>
<keyword evidence="2" id="KW-0680">Restriction system</keyword>
<dbReference type="SUPFAM" id="SSF116734">
    <property type="entry name" value="DNA methylase specificity domain"/>
    <property type="match status" value="2"/>
</dbReference>
<dbReference type="PANTHER" id="PTHR43140">
    <property type="entry name" value="TYPE-1 RESTRICTION ENZYME ECOKI SPECIFICITY PROTEIN"/>
    <property type="match status" value="1"/>
</dbReference>
<proteinExistence type="inferred from homology"/>
<dbReference type="AlphaFoldDB" id="A0A8I2ADH8"/>
<dbReference type="Gene3D" id="3.90.220.20">
    <property type="entry name" value="DNA methylase specificity domains"/>
    <property type="match status" value="2"/>
</dbReference>
<comment type="caution">
    <text evidence="5">The sequence shown here is derived from an EMBL/GenBank/DDBJ whole genome shotgun (WGS) entry which is preliminary data.</text>
</comment>
<dbReference type="InterPro" id="IPR044946">
    <property type="entry name" value="Restrct_endonuc_typeI_TRD_sf"/>
</dbReference>
<evidence type="ECO:0000313" key="5">
    <source>
        <dbReference type="EMBL" id="MBQ0268168.1"/>
    </source>
</evidence>